<sequence>MVVYGSKPIDSWLGSVLHPALGQEMVSSVAPELTQFWVISTAEDGVGAAYSTPEMVGALEFHCSSRWYYYPTDLGGSCSVVVHDGRRWPAGHDPTVGPTVAESPAFKAGFPSSGVQNCLVLYCRPGVSPVHPWTEFHTRLGSMAKEHVIGSLAKEQILVFCAVAVLLLCDAEVRCRLCPVCAVQVQLLVLISLTKILQSSPNDSYEAQLNHITHLKLSSPVLSRSSQVQKVQNFRITEVSKFNPSHVQIFGYFQEFVIGVL</sequence>
<organism evidence="1 2">
    <name type="scientific">Rhododendron griersonianum</name>
    <dbReference type="NCBI Taxonomy" id="479676"/>
    <lineage>
        <taxon>Eukaryota</taxon>
        <taxon>Viridiplantae</taxon>
        <taxon>Streptophyta</taxon>
        <taxon>Embryophyta</taxon>
        <taxon>Tracheophyta</taxon>
        <taxon>Spermatophyta</taxon>
        <taxon>Magnoliopsida</taxon>
        <taxon>eudicotyledons</taxon>
        <taxon>Gunneridae</taxon>
        <taxon>Pentapetalae</taxon>
        <taxon>asterids</taxon>
        <taxon>Ericales</taxon>
        <taxon>Ericaceae</taxon>
        <taxon>Ericoideae</taxon>
        <taxon>Rhodoreae</taxon>
        <taxon>Rhododendron</taxon>
    </lineage>
</organism>
<reference evidence="1" key="1">
    <citation type="submission" date="2020-08" db="EMBL/GenBank/DDBJ databases">
        <title>Plant Genome Project.</title>
        <authorList>
            <person name="Zhang R.-G."/>
        </authorList>
    </citation>
    <scope>NUCLEOTIDE SEQUENCE</scope>
    <source>
        <strain evidence="1">WSP0</strain>
        <tissue evidence="1">Leaf</tissue>
    </source>
</reference>
<comment type="caution">
    <text evidence="1">The sequence shown here is derived from an EMBL/GenBank/DDBJ whole genome shotgun (WGS) entry which is preliminary data.</text>
</comment>
<name>A0AAV6LDA9_9ERIC</name>
<proteinExistence type="predicted"/>
<keyword evidence="2" id="KW-1185">Reference proteome</keyword>
<dbReference type="AlphaFoldDB" id="A0AAV6LDA9"/>
<dbReference type="EMBL" id="JACTNZ010000002">
    <property type="protein sequence ID" value="KAG5562104.1"/>
    <property type="molecule type" value="Genomic_DNA"/>
</dbReference>
<evidence type="ECO:0000313" key="2">
    <source>
        <dbReference type="Proteomes" id="UP000823749"/>
    </source>
</evidence>
<gene>
    <name evidence="1" type="ORF">RHGRI_004976</name>
</gene>
<protein>
    <submittedName>
        <fullName evidence="1">Uncharacterized protein</fullName>
    </submittedName>
</protein>
<evidence type="ECO:0000313" key="1">
    <source>
        <dbReference type="EMBL" id="KAG5562104.1"/>
    </source>
</evidence>
<accession>A0AAV6LDA9</accession>
<dbReference type="Proteomes" id="UP000823749">
    <property type="component" value="Chromosome 2"/>
</dbReference>